<dbReference type="GO" id="GO:0005886">
    <property type="term" value="C:plasma membrane"/>
    <property type="evidence" value="ECO:0007669"/>
    <property type="project" value="UniProtKB-SubCell"/>
</dbReference>
<evidence type="ECO:0000313" key="17">
    <source>
        <dbReference type="EMBL" id="KAK3092084.1"/>
    </source>
</evidence>
<evidence type="ECO:0000256" key="1">
    <source>
        <dbReference type="ARBA" id="ARBA00004651"/>
    </source>
</evidence>
<keyword evidence="7 15" id="KW-0472">Membrane</keyword>
<dbReference type="Pfam" id="PF10613">
    <property type="entry name" value="Lig_chan-Glu_bd"/>
    <property type="match status" value="1"/>
</dbReference>
<evidence type="ECO:0000256" key="13">
    <source>
        <dbReference type="PIRSR" id="PIRSR601508-2"/>
    </source>
</evidence>
<dbReference type="InterPro" id="IPR001508">
    <property type="entry name" value="Iono_Glu_rcpt_met"/>
</dbReference>
<keyword evidence="6" id="KW-0406">Ion transport</keyword>
<evidence type="ECO:0000256" key="8">
    <source>
        <dbReference type="ARBA" id="ARBA00023170"/>
    </source>
</evidence>
<dbReference type="Gene3D" id="3.40.190.10">
    <property type="entry name" value="Periplasmic binding protein-like II"/>
    <property type="match status" value="1"/>
</dbReference>
<evidence type="ECO:0000256" key="3">
    <source>
        <dbReference type="ARBA" id="ARBA00022475"/>
    </source>
</evidence>
<name>A0AA88XUM5_PINIB</name>
<keyword evidence="4 15" id="KW-0812">Transmembrane</keyword>
<evidence type="ECO:0000256" key="9">
    <source>
        <dbReference type="ARBA" id="ARBA00023180"/>
    </source>
</evidence>
<keyword evidence="3" id="KW-1003">Cell membrane</keyword>
<feature type="binding site" evidence="12">
    <location>
        <position position="18"/>
    </location>
    <ligand>
        <name>L-glutamate</name>
        <dbReference type="ChEBI" id="CHEBI:29985"/>
    </ligand>
</feature>
<dbReference type="GO" id="GO:0038023">
    <property type="term" value="F:signaling receptor activity"/>
    <property type="evidence" value="ECO:0007669"/>
    <property type="project" value="InterPro"/>
</dbReference>
<keyword evidence="8" id="KW-0675">Receptor</keyword>
<keyword evidence="11" id="KW-0407">Ion channel</keyword>
<keyword evidence="10" id="KW-1071">Ligand-gated ion channel</keyword>
<evidence type="ECO:0000256" key="15">
    <source>
        <dbReference type="SAM" id="Phobius"/>
    </source>
</evidence>
<dbReference type="FunFam" id="1.10.287.70:FF:000143">
    <property type="entry name" value="Probable glutamate receptor"/>
    <property type="match status" value="1"/>
</dbReference>
<keyword evidence="14" id="KW-1015">Disulfide bond</keyword>
<dbReference type="InterPro" id="IPR019594">
    <property type="entry name" value="Glu/Gly-bd"/>
</dbReference>
<dbReference type="InterPro" id="IPR015683">
    <property type="entry name" value="Ionotropic_Glu_rcpt"/>
</dbReference>
<feature type="domain" description="Ionotropic glutamate receptor C-terminal" evidence="16">
    <location>
        <begin position="78"/>
        <end position="285"/>
    </location>
</feature>
<evidence type="ECO:0000256" key="5">
    <source>
        <dbReference type="ARBA" id="ARBA00022989"/>
    </source>
</evidence>
<evidence type="ECO:0000256" key="7">
    <source>
        <dbReference type="ARBA" id="ARBA00023136"/>
    </source>
</evidence>
<proteinExistence type="predicted"/>
<dbReference type="SUPFAM" id="SSF53850">
    <property type="entry name" value="Periplasmic binding protein-like II"/>
    <property type="match status" value="1"/>
</dbReference>
<dbReference type="Gene3D" id="1.10.287.70">
    <property type="match status" value="1"/>
</dbReference>
<evidence type="ECO:0000256" key="10">
    <source>
        <dbReference type="ARBA" id="ARBA00023286"/>
    </source>
</evidence>
<dbReference type="AlphaFoldDB" id="A0AA88XUM5"/>
<dbReference type="SMART" id="SM00079">
    <property type="entry name" value="PBPe"/>
    <property type="match status" value="1"/>
</dbReference>
<dbReference type="GO" id="GO:0015276">
    <property type="term" value="F:ligand-gated monoatomic ion channel activity"/>
    <property type="evidence" value="ECO:0007669"/>
    <property type="project" value="InterPro"/>
</dbReference>
<evidence type="ECO:0000256" key="14">
    <source>
        <dbReference type="PIRSR" id="PIRSR601508-3"/>
    </source>
</evidence>
<evidence type="ECO:0000256" key="11">
    <source>
        <dbReference type="ARBA" id="ARBA00023303"/>
    </source>
</evidence>
<dbReference type="EMBL" id="VSWD01000010">
    <property type="protein sequence ID" value="KAK3092084.1"/>
    <property type="molecule type" value="Genomic_DNA"/>
</dbReference>
<organism evidence="17 18">
    <name type="scientific">Pinctada imbricata</name>
    <name type="common">Atlantic pearl-oyster</name>
    <name type="synonym">Pinctada martensii</name>
    <dbReference type="NCBI Taxonomy" id="66713"/>
    <lineage>
        <taxon>Eukaryota</taxon>
        <taxon>Metazoa</taxon>
        <taxon>Spiralia</taxon>
        <taxon>Lophotrochozoa</taxon>
        <taxon>Mollusca</taxon>
        <taxon>Bivalvia</taxon>
        <taxon>Autobranchia</taxon>
        <taxon>Pteriomorphia</taxon>
        <taxon>Pterioida</taxon>
        <taxon>Pterioidea</taxon>
        <taxon>Pteriidae</taxon>
        <taxon>Pinctada</taxon>
    </lineage>
</organism>
<feature type="transmembrane region" description="Helical" evidence="15">
    <location>
        <begin position="310"/>
        <end position="330"/>
    </location>
</feature>
<evidence type="ECO:0000256" key="6">
    <source>
        <dbReference type="ARBA" id="ARBA00023065"/>
    </source>
</evidence>
<feature type="binding site" evidence="12">
    <location>
        <position position="221"/>
    </location>
    <ligand>
        <name>L-glutamate</name>
        <dbReference type="ChEBI" id="CHEBI:29985"/>
    </ligand>
</feature>
<evidence type="ECO:0000313" key="18">
    <source>
        <dbReference type="Proteomes" id="UP001186944"/>
    </source>
</evidence>
<feature type="binding site" evidence="12">
    <location>
        <position position="16"/>
    </location>
    <ligand>
        <name>L-glutamate</name>
        <dbReference type="ChEBI" id="CHEBI:29985"/>
    </ligand>
</feature>
<dbReference type="Pfam" id="PF00060">
    <property type="entry name" value="Lig_chan"/>
    <property type="match status" value="1"/>
</dbReference>
<feature type="transmembrane region" description="Helical" evidence="15">
    <location>
        <begin position="121"/>
        <end position="145"/>
    </location>
</feature>
<protein>
    <recommendedName>
        <fullName evidence="16">Ionotropic glutamate receptor C-terminal domain-containing protein</fullName>
    </recommendedName>
</protein>
<keyword evidence="2" id="KW-0813">Transport</keyword>
<evidence type="ECO:0000256" key="2">
    <source>
        <dbReference type="ARBA" id="ARBA00022448"/>
    </source>
</evidence>
<keyword evidence="5 15" id="KW-1133">Transmembrane helix</keyword>
<dbReference type="InterPro" id="IPR001320">
    <property type="entry name" value="Iontro_rcpt_C"/>
</dbReference>
<comment type="subcellular location">
    <subcellularLocation>
        <location evidence="1">Cell membrane</location>
        <topology evidence="1">Multi-pass membrane protein</topology>
    </subcellularLocation>
</comment>
<dbReference type="PANTHER" id="PTHR18966">
    <property type="entry name" value="IONOTROPIC GLUTAMATE RECEPTOR"/>
    <property type="match status" value="1"/>
</dbReference>
<accession>A0AA88XUM5</accession>
<sequence length="365" mass="41388">MVGMVMRGEADIGVAPFTITATRDEVVDFLTPFQEEGVGIIMKKPDPNANRMFKMFLPFQYSVWVAIVATMIFIGFLQYIVHRLSPYNMVRLRLVDALWMSFGAYVGQGGEYNPKFPSGRIILGIWWVFTIVVLALYTANLAAFLTITLAKTPIKNIAELSAQTEYKPLVKEGTNLISLFKNADSGTYAKIWSMMSDMPVVKTTDEAYDMVLSEPYAFMTDVSQLEYRALTDCQNVDIAEETFNKAGLSFLVRENAPFLEAFNAHMIRMLEAGLIAKYRSNWWPSNSACNEASYTTTANSLDLDSIAGLYFVYCGMIALSLVVLFIEIILRKYYYKIKEFLCRRRRVNSSSTLELTQENENSEKT</sequence>
<dbReference type="PRINTS" id="PR00177">
    <property type="entry name" value="NMDARECEPTOR"/>
</dbReference>
<comment type="caution">
    <text evidence="17">The sequence shown here is derived from an EMBL/GenBank/DDBJ whole genome shotgun (WGS) entry which is preliminary data.</text>
</comment>
<keyword evidence="18" id="KW-1185">Reference proteome</keyword>
<feature type="site" description="Crucial to convey clamshell closure to channel opening" evidence="13">
    <location>
        <position position="154"/>
    </location>
</feature>
<feature type="transmembrane region" description="Helical" evidence="15">
    <location>
        <begin position="61"/>
        <end position="81"/>
    </location>
</feature>
<reference evidence="17" key="1">
    <citation type="submission" date="2019-08" db="EMBL/GenBank/DDBJ databases">
        <title>The improved chromosome-level genome for the pearl oyster Pinctada fucata martensii using PacBio sequencing and Hi-C.</title>
        <authorList>
            <person name="Zheng Z."/>
        </authorList>
    </citation>
    <scope>NUCLEOTIDE SEQUENCE</scope>
    <source>
        <strain evidence="17">ZZ-2019</strain>
        <tissue evidence="17">Adductor muscle</tissue>
    </source>
</reference>
<keyword evidence="9" id="KW-0325">Glycoprotein</keyword>
<dbReference type="Proteomes" id="UP001186944">
    <property type="component" value="Unassembled WGS sequence"/>
</dbReference>
<gene>
    <name evidence="17" type="ORF">FSP39_025052</name>
</gene>
<feature type="binding site" evidence="12">
    <location>
        <position position="23"/>
    </location>
    <ligand>
        <name>L-glutamate</name>
        <dbReference type="ChEBI" id="CHEBI:29985"/>
    </ligand>
</feature>
<feature type="site" description="Interaction with the cone snail toxin Con-ikot-ikot" evidence="13">
    <location>
        <position position="181"/>
    </location>
</feature>
<evidence type="ECO:0000259" key="16">
    <source>
        <dbReference type="SMART" id="SM00079"/>
    </source>
</evidence>
<dbReference type="SUPFAM" id="SSF81324">
    <property type="entry name" value="Voltage-gated potassium channels"/>
    <property type="match status" value="1"/>
</dbReference>
<evidence type="ECO:0000256" key="12">
    <source>
        <dbReference type="PIRSR" id="PIRSR601508-1"/>
    </source>
</evidence>
<evidence type="ECO:0000256" key="4">
    <source>
        <dbReference type="ARBA" id="ARBA00022692"/>
    </source>
</evidence>
<feature type="disulfide bond" evidence="14">
    <location>
        <begin position="233"/>
        <end position="289"/>
    </location>
</feature>